<dbReference type="PANTHER" id="PTHR35457:SF1">
    <property type="entry name" value="HEME A SYNTHASE"/>
    <property type="match status" value="1"/>
</dbReference>
<feature type="transmembrane region" description="Helical" evidence="12">
    <location>
        <begin position="146"/>
        <end position="170"/>
    </location>
</feature>
<evidence type="ECO:0000256" key="4">
    <source>
        <dbReference type="ARBA" id="ARBA00022723"/>
    </source>
</evidence>
<evidence type="ECO:0008006" key="14">
    <source>
        <dbReference type="Google" id="ProtNLM"/>
    </source>
</evidence>
<dbReference type="InterPro" id="IPR050450">
    <property type="entry name" value="COX15/CtaA_HemeA_synthase"/>
</dbReference>
<evidence type="ECO:0000256" key="9">
    <source>
        <dbReference type="ARBA" id="ARBA00023136"/>
    </source>
</evidence>
<evidence type="ECO:0000256" key="1">
    <source>
        <dbReference type="ARBA" id="ARBA00004141"/>
    </source>
</evidence>
<evidence type="ECO:0000256" key="12">
    <source>
        <dbReference type="SAM" id="Phobius"/>
    </source>
</evidence>
<proteinExistence type="predicted"/>
<comment type="subcellular location">
    <subcellularLocation>
        <location evidence="1">Membrane</location>
        <topology evidence="1">Multi-pass membrane protein</topology>
    </subcellularLocation>
</comment>
<keyword evidence="7" id="KW-0408">Iron</keyword>
<gene>
    <name evidence="13" type="ORF">METZ01_LOCUS13995</name>
</gene>
<feature type="transmembrane region" description="Helical" evidence="12">
    <location>
        <begin position="318"/>
        <end position="340"/>
    </location>
</feature>
<evidence type="ECO:0000256" key="7">
    <source>
        <dbReference type="ARBA" id="ARBA00023004"/>
    </source>
</evidence>
<dbReference type="AlphaFoldDB" id="A0A381P2K3"/>
<name>A0A381P2K3_9ZZZZ</name>
<evidence type="ECO:0000256" key="3">
    <source>
        <dbReference type="ARBA" id="ARBA00022692"/>
    </source>
</evidence>
<dbReference type="Pfam" id="PF02628">
    <property type="entry name" value="COX15-CtaA"/>
    <property type="match status" value="1"/>
</dbReference>
<reference evidence="13" key="1">
    <citation type="submission" date="2018-05" db="EMBL/GenBank/DDBJ databases">
        <authorList>
            <person name="Lanie J.A."/>
            <person name="Ng W.-L."/>
            <person name="Kazmierczak K.M."/>
            <person name="Andrzejewski T.M."/>
            <person name="Davidsen T.M."/>
            <person name="Wayne K.J."/>
            <person name="Tettelin H."/>
            <person name="Glass J.I."/>
            <person name="Rusch D."/>
            <person name="Podicherti R."/>
            <person name="Tsui H.-C.T."/>
            <person name="Winkler M.E."/>
        </authorList>
    </citation>
    <scope>NUCLEOTIDE SEQUENCE</scope>
</reference>
<keyword evidence="8" id="KW-0350">Heme biosynthesis</keyword>
<comment type="pathway">
    <text evidence="11">Porphyrin-containing compound metabolism.</text>
</comment>
<evidence type="ECO:0000256" key="5">
    <source>
        <dbReference type="ARBA" id="ARBA00022989"/>
    </source>
</evidence>
<protein>
    <recommendedName>
        <fullName evidence="14">Cytochrome oxidase assembly protein</fullName>
    </recommendedName>
</protein>
<evidence type="ECO:0000256" key="11">
    <source>
        <dbReference type="ARBA" id="ARBA00023444"/>
    </source>
</evidence>
<feature type="transmembrane region" description="Helical" evidence="12">
    <location>
        <begin position="87"/>
        <end position="108"/>
    </location>
</feature>
<accession>A0A381P2K3</accession>
<dbReference type="GO" id="GO:0016020">
    <property type="term" value="C:membrane"/>
    <property type="evidence" value="ECO:0007669"/>
    <property type="project" value="UniProtKB-SubCell"/>
</dbReference>
<dbReference type="InterPro" id="IPR003780">
    <property type="entry name" value="COX15/CtaA_fam"/>
</dbReference>
<evidence type="ECO:0000256" key="6">
    <source>
        <dbReference type="ARBA" id="ARBA00023002"/>
    </source>
</evidence>
<organism evidence="13">
    <name type="scientific">marine metagenome</name>
    <dbReference type="NCBI Taxonomy" id="408172"/>
    <lineage>
        <taxon>unclassified sequences</taxon>
        <taxon>metagenomes</taxon>
        <taxon>ecological metagenomes</taxon>
    </lineage>
</organism>
<feature type="transmembrane region" description="Helical" evidence="12">
    <location>
        <begin position="284"/>
        <end position="306"/>
    </location>
</feature>
<keyword evidence="9 12" id="KW-0472">Membrane</keyword>
<evidence type="ECO:0000256" key="8">
    <source>
        <dbReference type="ARBA" id="ARBA00023133"/>
    </source>
</evidence>
<sequence>MGLLGSVDAKSLTAGLVGVTLLVIVLGGVVRIYDAGESCPDWPTCFGTWGFDVTEADQQVWYEANPDEIDSRGSGHRYTSFQIFTEWSHRLVAGFVLGPLVLVNWLLLRQDETFGSEVRLASAVSVALILWQGAVGWLTVRMDNEHWSVALHLGSALAFTLSLVWVWLAASEDRGDSPEWVTFDPIVASRWRGWLTWLSMGAFVTLFSGTFVSTTPGANFGCGVSGMPESWPLCNGALADSVEDIIAQSQMIHRWLVVIVEVALLAASYIIWKQLGDEQSGSTLRNWIWGATGLFIANGLVGGLYVLSWDMKDGYLEYLSLIHLLLASLAFLALATAWIGSTMAIDRRGS</sequence>
<dbReference type="GO" id="GO:0006784">
    <property type="term" value="P:heme A biosynthetic process"/>
    <property type="evidence" value="ECO:0007669"/>
    <property type="project" value="InterPro"/>
</dbReference>
<keyword evidence="3 12" id="KW-0812">Transmembrane</keyword>
<keyword evidence="5 12" id="KW-1133">Transmembrane helix</keyword>
<feature type="transmembrane region" description="Helical" evidence="12">
    <location>
        <begin position="191"/>
        <end position="211"/>
    </location>
</feature>
<dbReference type="EMBL" id="UINC01000783">
    <property type="protein sequence ID" value="SUZ61141.1"/>
    <property type="molecule type" value="Genomic_DNA"/>
</dbReference>
<feature type="transmembrane region" description="Helical" evidence="12">
    <location>
        <begin position="12"/>
        <end position="33"/>
    </location>
</feature>
<evidence type="ECO:0000256" key="10">
    <source>
        <dbReference type="ARBA" id="ARBA00023157"/>
    </source>
</evidence>
<evidence type="ECO:0000256" key="2">
    <source>
        <dbReference type="ARBA" id="ARBA00022475"/>
    </source>
</evidence>
<feature type="transmembrane region" description="Helical" evidence="12">
    <location>
        <begin position="120"/>
        <end position="140"/>
    </location>
</feature>
<keyword evidence="10" id="KW-1015">Disulfide bond</keyword>
<dbReference type="GO" id="GO:0046872">
    <property type="term" value="F:metal ion binding"/>
    <property type="evidence" value="ECO:0007669"/>
    <property type="project" value="UniProtKB-KW"/>
</dbReference>
<keyword evidence="4" id="KW-0479">Metal-binding</keyword>
<dbReference type="PANTHER" id="PTHR35457">
    <property type="entry name" value="HEME A SYNTHASE"/>
    <property type="match status" value="1"/>
</dbReference>
<feature type="transmembrane region" description="Helical" evidence="12">
    <location>
        <begin position="252"/>
        <end position="272"/>
    </location>
</feature>
<evidence type="ECO:0000313" key="13">
    <source>
        <dbReference type="EMBL" id="SUZ61141.1"/>
    </source>
</evidence>
<dbReference type="GO" id="GO:0016491">
    <property type="term" value="F:oxidoreductase activity"/>
    <property type="evidence" value="ECO:0007669"/>
    <property type="project" value="UniProtKB-KW"/>
</dbReference>
<keyword evidence="6" id="KW-0560">Oxidoreductase</keyword>
<keyword evidence="2" id="KW-1003">Cell membrane</keyword>